<feature type="domain" description="ABC transporter" evidence="9">
    <location>
        <begin position="357"/>
        <end position="572"/>
    </location>
</feature>
<accession>A0ABW4JSC1</accession>
<dbReference type="PROSITE" id="PS50893">
    <property type="entry name" value="ABC_TRANSPORTER_2"/>
    <property type="match status" value="1"/>
</dbReference>
<dbReference type="SUPFAM" id="SSF52540">
    <property type="entry name" value="P-loop containing nucleoside triphosphate hydrolases"/>
    <property type="match status" value="1"/>
</dbReference>
<dbReference type="PANTHER" id="PTHR24221:SF654">
    <property type="entry name" value="ATP-BINDING CASSETTE SUB-FAMILY B MEMBER 6"/>
    <property type="match status" value="1"/>
</dbReference>
<gene>
    <name evidence="11" type="primary">cydC</name>
    <name evidence="11" type="ORF">ACFSC7_04425</name>
</gene>
<evidence type="ECO:0000256" key="1">
    <source>
        <dbReference type="ARBA" id="ARBA00004651"/>
    </source>
</evidence>
<dbReference type="Pfam" id="PF00005">
    <property type="entry name" value="ABC_tran"/>
    <property type="match status" value="1"/>
</dbReference>
<evidence type="ECO:0000256" key="6">
    <source>
        <dbReference type="ARBA" id="ARBA00022989"/>
    </source>
</evidence>
<reference evidence="12" key="1">
    <citation type="journal article" date="2019" name="Int. J. Syst. Evol. Microbiol.">
        <title>The Global Catalogue of Microorganisms (GCM) 10K type strain sequencing project: providing services to taxonomists for standard genome sequencing and annotation.</title>
        <authorList>
            <consortium name="The Broad Institute Genomics Platform"/>
            <consortium name="The Broad Institute Genome Sequencing Center for Infectious Disease"/>
            <person name="Wu L."/>
            <person name="Ma J."/>
        </authorList>
    </citation>
    <scope>NUCLEOTIDE SEQUENCE [LARGE SCALE GENOMIC DNA]</scope>
    <source>
        <strain evidence="12">JCM 3369</strain>
    </source>
</reference>
<dbReference type="InterPro" id="IPR011527">
    <property type="entry name" value="ABC1_TM_dom"/>
</dbReference>
<dbReference type="InterPro" id="IPR027417">
    <property type="entry name" value="P-loop_NTPase"/>
</dbReference>
<proteinExistence type="inferred from homology"/>
<feature type="transmembrane region" description="Helical" evidence="8">
    <location>
        <begin position="174"/>
        <end position="190"/>
    </location>
</feature>
<feature type="transmembrane region" description="Helical" evidence="8">
    <location>
        <begin position="146"/>
        <end position="168"/>
    </location>
</feature>
<keyword evidence="7 8" id="KW-0472">Membrane</keyword>
<feature type="transmembrane region" description="Helical" evidence="8">
    <location>
        <begin position="24"/>
        <end position="46"/>
    </location>
</feature>
<dbReference type="InterPro" id="IPR014223">
    <property type="entry name" value="ABC_CydC/D"/>
</dbReference>
<dbReference type="EMBL" id="JBHUFA010000001">
    <property type="protein sequence ID" value="MFD1694750.1"/>
    <property type="molecule type" value="Genomic_DNA"/>
</dbReference>
<evidence type="ECO:0000256" key="4">
    <source>
        <dbReference type="ARBA" id="ARBA00022741"/>
    </source>
</evidence>
<sequence length="572" mass="59774">MTARSTRSRHADGLRRILSWQWRFHPLAFAAGLAMSFVPAIAGITLLGLSGWFITAAALAGLTGVFLNVMIPSALIRGLALARTFGRYGERLVTHDATFRFLADLRCRIFSGQAREAGSGRVWRSAGLLGRLTADVAALDGVYLRLAVPTVVAAGVGAVVILACALLSPSLALGPLFALVATATVASGLVRHRKSADGRRLEAAQEALRVRTVDLVAGRRELAVYGGLDARRAAILAADARMGDAEAALQARIVRANVWAGFAAQAAVTLTLALALWLVASGDLDLPRAVAAVLLVLGLPEVLAGLIAGYSRIGLMARAADRATARAGSVETAPQEPFTLKAVMSASGEPAGGHDVLTLDGVTFAWPRAARPVLENASLQISAGEWVCIVGPSGSGKSTLASLASGLLGPLSGAVRLGGTDLAALGEAELRRRITVIGQRPALFNDTISANLRIADQTASDDRLWQALEAAALKDRIARQPEGLETVLGEGGLGLSGGEQRRLGLARAYLTTPDLFILDEMTEGLDAPTAALVLDRFTAFRGKAAVLMIAHKREEMARADRVVSVGALQGRV</sequence>
<evidence type="ECO:0000313" key="12">
    <source>
        <dbReference type="Proteomes" id="UP001597327"/>
    </source>
</evidence>
<dbReference type="Proteomes" id="UP001597327">
    <property type="component" value="Unassembled WGS sequence"/>
</dbReference>
<evidence type="ECO:0000259" key="10">
    <source>
        <dbReference type="PROSITE" id="PS50929"/>
    </source>
</evidence>
<protein>
    <submittedName>
        <fullName evidence="11">Thiol reductant ABC exporter subunit CydC</fullName>
    </submittedName>
</protein>
<dbReference type="PANTHER" id="PTHR24221">
    <property type="entry name" value="ATP-BINDING CASSETTE SUB-FAMILY B"/>
    <property type="match status" value="1"/>
</dbReference>
<evidence type="ECO:0000256" key="8">
    <source>
        <dbReference type="SAM" id="Phobius"/>
    </source>
</evidence>
<keyword evidence="3 8" id="KW-0812">Transmembrane</keyword>
<keyword evidence="4" id="KW-0547">Nucleotide-binding</keyword>
<evidence type="ECO:0000256" key="5">
    <source>
        <dbReference type="ARBA" id="ARBA00022840"/>
    </source>
</evidence>
<dbReference type="Gene3D" id="3.40.50.300">
    <property type="entry name" value="P-loop containing nucleotide triphosphate hydrolases"/>
    <property type="match status" value="1"/>
</dbReference>
<evidence type="ECO:0000259" key="9">
    <source>
        <dbReference type="PROSITE" id="PS50893"/>
    </source>
</evidence>
<evidence type="ECO:0000313" key="11">
    <source>
        <dbReference type="EMBL" id="MFD1694750.1"/>
    </source>
</evidence>
<comment type="subcellular location">
    <subcellularLocation>
        <location evidence="1">Cell membrane</location>
        <topology evidence="1">Multi-pass membrane protein</topology>
    </subcellularLocation>
</comment>
<keyword evidence="12" id="KW-1185">Reference proteome</keyword>
<organism evidence="11 12">
    <name type="scientific">Roseibium aestuarii</name>
    <dbReference type="NCBI Taxonomy" id="2600299"/>
    <lineage>
        <taxon>Bacteria</taxon>
        <taxon>Pseudomonadati</taxon>
        <taxon>Pseudomonadota</taxon>
        <taxon>Alphaproteobacteria</taxon>
        <taxon>Hyphomicrobiales</taxon>
        <taxon>Stappiaceae</taxon>
        <taxon>Roseibium</taxon>
    </lineage>
</organism>
<dbReference type="InterPro" id="IPR039421">
    <property type="entry name" value="Type_1_exporter"/>
</dbReference>
<dbReference type="PROSITE" id="PS00211">
    <property type="entry name" value="ABC_TRANSPORTER_1"/>
    <property type="match status" value="1"/>
</dbReference>
<feature type="transmembrane region" description="Helical" evidence="8">
    <location>
        <begin position="52"/>
        <end position="71"/>
    </location>
</feature>
<dbReference type="Gene3D" id="1.20.1560.10">
    <property type="entry name" value="ABC transporter type 1, transmembrane domain"/>
    <property type="match status" value="1"/>
</dbReference>
<comment type="caution">
    <text evidence="11">The sequence shown here is derived from an EMBL/GenBank/DDBJ whole genome shotgun (WGS) entry which is preliminary data.</text>
</comment>
<comment type="similarity">
    <text evidence="2">Belongs to the ABC transporter superfamily.</text>
</comment>
<dbReference type="PROSITE" id="PS50929">
    <property type="entry name" value="ABC_TM1F"/>
    <property type="match status" value="1"/>
</dbReference>
<dbReference type="InterPro" id="IPR036640">
    <property type="entry name" value="ABC1_TM_sf"/>
</dbReference>
<dbReference type="InterPro" id="IPR017871">
    <property type="entry name" value="ABC_transporter-like_CS"/>
</dbReference>
<feature type="domain" description="ABC transmembrane type-1" evidence="10">
    <location>
        <begin position="30"/>
        <end position="315"/>
    </location>
</feature>
<keyword evidence="5" id="KW-0067">ATP-binding</keyword>
<name>A0ABW4JSC1_9HYPH</name>
<feature type="transmembrane region" description="Helical" evidence="8">
    <location>
        <begin position="258"/>
        <end position="280"/>
    </location>
</feature>
<dbReference type="CDD" id="cd03228">
    <property type="entry name" value="ABCC_MRP_Like"/>
    <property type="match status" value="1"/>
</dbReference>
<dbReference type="InterPro" id="IPR003593">
    <property type="entry name" value="AAA+_ATPase"/>
</dbReference>
<dbReference type="NCBIfam" id="TIGR02868">
    <property type="entry name" value="CydC"/>
    <property type="match status" value="1"/>
</dbReference>
<dbReference type="SMART" id="SM00382">
    <property type="entry name" value="AAA"/>
    <property type="match status" value="1"/>
</dbReference>
<feature type="transmembrane region" description="Helical" evidence="8">
    <location>
        <begin position="286"/>
        <end position="308"/>
    </location>
</feature>
<evidence type="ECO:0000256" key="2">
    <source>
        <dbReference type="ARBA" id="ARBA00005417"/>
    </source>
</evidence>
<evidence type="ECO:0000256" key="3">
    <source>
        <dbReference type="ARBA" id="ARBA00022692"/>
    </source>
</evidence>
<dbReference type="SUPFAM" id="SSF90123">
    <property type="entry name" value="ABC transporter transmembrane region"/>
    <property type="match status" value="1"/>
</dbReference>
<dbReference type="RefSeq" id="WP_149891429.1">
    <property type="nucleotide sequence ID" value="NZ_JBHUFA010000001.1"/>
</dbReference>
<keyword evidence="6 8" id="KW-1133">Transmembrane helix</keyword>
<dbReference type="InterPro" id="IPR003439">
    <property type="entry name" value="ABC_transporter-like_ATP-bd"/>
</dbReference>
<evidence type="ECO:0000256" key="7">
    <source>
        <dbReference type="ARBA" id="ARBA00023136"/>
    </source>
</evidence>